<dbReference type="InterPro" id="IPR001647">
    <property type="entry name" value="HTH_TetR"/>
</dbReference>
<dbReference type="EMBL" id="BRZI01000009">
    <property type="protein sequence ID" value="GLD29897.1"/>
    <property type="molecule type" value="Genomic_DNA"/>
</dbReference>
<dbReference type="SUPFAM" id="SSF46689">
    <property type="entry name" value="Homeodomain-like"/>
    <property type="match status" value="1"/>
</dbReference>
<gene>
    <name evidence="9" type="ORF">Mkiyose1413_17800</name>
    <name evidence="8" type="ORF">SRL2020028_20610</name>
</gene>
<dbReference type="SUPFAM" id="SSF48498">
    <property type="entry name" value="Tetracyclin repressor-like, C-terminal domain"/>
    <property type="match status" value="1"/>
</dbReference>
<reference evidence="9" key="1">
    <citation type="submission" date="2022-08" db="EMBL/GenBank/DDBJ databases">
        <title>Mycobacterium kiyosense sp. nov., scotochromogenic slow-glowing species isolated from respiratory specimens.</title>
        <authorList>
            <person name="Fukano H."/>
            <person name="Kazumi Y."/>
            <person name="Sakagami N."/>
            <person name="Ato M."/>
            <person name="Mitarai S."/>
            <person name="Hoshino Y."/>
        </authorList>
    </citation>
    <scope>NUCLEOTIDE SEQUENCE</scope>
    <source>
        <strain evidence="9">1413</strain>
        <strain evidence="8">SRL2020-028</strain>
    </source>
</reference>
<dbReference type="EMBL" id="BRXE01000016">
    <property type="protein sequence ID" value="GLB82805.1"/>
    <property type="molecule type" value="Genomic_DNA"/>
</dbReference>
<dbReference type="Proteomes" id="UP001064782">
    <property type="component" value="Unassembled WGS sequence"/>
</dbReference>
<feature type="domain" description="HTH tetR-type" evidence="7">
    <location>
        <begin position="4"/>
        <end position="64"/>
    </location>
</feature>
<evidence type="ECO:0000256" key="2">
    <source>
        <dbReference type="ARBA" id="ARBA00023015"/>
    </source>
</evidence>
<evidence type="ECO:0000313" key="9">
    <source>
        <dbReference type="EMBL" id="GLD29897.1"/>
    </source>
</evidence>
<dbReference type="InterPro" id="IPR036271">
    <property type="entry name" value="Tet_transcr_reg_TetR-rel_C_sf"/>
</dbReference>
<keyword evidence="1" id="KW-0678">Repressor</keyword>
<dbReference type="Pfam" id="PF17932">
    <property type="entry name" value="TetR_C_24"/>
    <property type="match status" value="1"/>
</dbReference>
<evidence type="ECO:0000259" key="7">
    <source>
        <dbReference type="PROSITE" id="PS50977"/>
    </source>
</evidence>
<keyword evidence="3 5" id="KW-0238">DNA-binding</keyword>
<feature type="coiled-coil region" evidence="6">
    <location>
        <begin position="201"/>
        <end position="231"/>
    </location>
</feature>
<dbReference type="PROSITE" id="PS50977">
    <property type="entry name" value="HTH_TETR_2"/>
    <property type="match status" value="1"/>
</dbReference>
<evidence type="ECO:0000256" key="1">
    <source>
        <dbReference type="ARBA" id="ARBA00022491"/>
    </source>
</evidence>
<sequence>MARPNRWDDVVASAAKVFRQRGFAQATLEEIADNLGMLKGSLYNYISTKEDLLTAVIRIPTERIVRESGVIAESDQTSEQKVRALIALHIRVIIDIYDFAAVYLHEIAMSNLAEDWHERDREYIRLVEGVMAAAVADGTFRSTVHPHVAAMTMIGACNWLTKWWNPEGPIGGDDMIAQISDIVLGGLCVPSRLGAEDAKRLEDCERENAMLKRLLADAELEKAALKEIARNHS</sequence>
<name>A0A9P3UYZ5_9MYCO</name>
<dbReference type="Proteomes" id="UP001165663">
    <property type="component" value="Unassembled WGS sequence"/>
</dbReference>
<keyword evidence="4" id="KW-0804">Transcription</keyword>
<evidence type="ECO:0000256" key="6">
    <source>
        <dbReference type="SAM" id="Coils"/>
    </source>
</evidence>
<dbReference type="InterPro" id="IPR009057">
    <property type="entry name" value="Homeodomain-like_sf"/>
</dbReference>
<evidence type="ECO:0000256" key="5">
    <source>
        <dbReference type="PROSITE-ProRule" id="PRU00335"/>
    </source>
</evidence>
<dbReference type="Gene3D" id="1.10.357.10">
    <property type="entry name" value="Tetracycline Repressor, domain 2"/>
    <property type="match status" value="1"/>
</dbReference>
<protein>
    <recommendedName>
        <fullName evidence="7">HTH tetR-type domain-containing protein</fullName>
    </recommendedName>
</protein>
<evidence type="ECO:0000313" key="10">
    <source>
        <dbReference type="Proteomes" id="UP001064782"/>
    </source>
</evidence>
<evidence type="ECO:0000256" key="4">
    <source>
        <dbReference type="ARBA" id="ARBA00023163"/>
    </source>
</evidence>
<dbReference type="Gene3D" id="1.10.10.60">
    <property type="entry name" value="Homeodomain-like"/>
    <property type="match status" value="1"/>
</dbReference>
<dbReference type="RefSeq" id="WP_370653028.1">
    <property type="nucleotide sequence ID" value="NZ_BRXE01000016.1"/>
</dbReference>
<dbReference type="PRINTS" id="PR00455">
    <property type="entry name" value="HTHTETR"/>
</dbReference>
<dbReference type="InterPro" id="IPR050109">
    <property type="entry name" value="HTH-type_TetR-like_transc_reg"/>
</dbReference>
<dbReference type="InterPro" id="IPR041490">
    <property type="entry name" value="KstR2_TetR_C"/>
</dbReference>
<dbReference type="PANTHER" id="PTHR30055">
    <property type="entry name" value="HTH-TYPE TRANSCRIPTIONAL REGULATOR RUTR"/>
    <property type="match status" value="1"/>
</dbReference>
<keyword evidence="10" id="KW-1185">Reference proteome</keyword>
<dbReference type="GO" id="GO:0003700">
    <property type="term" value="F:DNA-binding transcription factor activity"/>
    <property type="evidence" value="ECO:0007669"/>
    <property type="project" value="TreeGrafter"/>
</dbReference>
<dbReference type="Pfam" id="PF00440">
    <property type="entry name" value="TetR_N"/>
    <property type="match status" value="1"/>
</dbReference>
<proteinExistence type="predicted"/>
<dbReference type="AlphaFoldDB" id="A0A9P3UYZ5"/>
<comment type="caution">
    <text evidence="9">The sequence shown here is derived from an EMBL/GenBank/DDBJ whole genome shotgun (WGS) entry which is preliminary data.</text>
</comment>
<dbReference type="GO" id="GO:0000976">
    <property type="term" value="F:transcription cis-regulatory region binding"/>
    <property type="evidence" value="ECO:0007669"/>
    <property type="project" value="TreeGrafter"/>
</dbReference>
<evidence type="ECO:0000256" key="3">
    <source>
        <dbReference type="ARBA" id="ARBA00023125"/>
    </source>
</evidence>
<dbReference type="GeneID" id="83628003"/>
<feature type="DNA-binding region" description="H-T-H motif" evidence="5">
    <location>
        <begin position="27"/>
        <end position="46"/>
    </location>
</feature>
<organism evidence="9 10">
    <name type="scientific">Mycobacterium kiyosense</name>
    <dbReference type="NCBI Taxonomy" id="2871094"/>
    <lineage>
        <taxon>Bacteria</taxon>
        <taxon>Bacillati</taxon>
        <taxon>Actinomycetota</taxon>
        <taxon>Actinomycetes</taxon>
        <taxon>Mycobacteriales</taxon>
        <taxon>Mycobacteriaceae</taxon>
        <taxon>Mycobacterium</taxon>
    </lineage>
</organism>
<keyword evidence="6" id="KW-0175">Coiled coil</keyword>
<dbReference type="PANTHER" id="PTHR30055:SF175">
    <property type="entry name" value="HTH-TYPE TRANSCRIPTIONAL REPRESSOR KSTR2"/>
    <property type="match status" value="1"/>
</dbReference>
<evidence type="ECO:0000313" key="8">
    <source>
        <dbReference type="EMBL" id="GLB82805.1"/>
    </source>
</evidence>
<accession>A0A9P3UYZ5</accession>
<keyword evidence="2" id="KW-0805">Transcription regulation</keyword>